<comment type="caution">
    <text evidence="4">The sequence shown here is derived from an EMBL/GenBank/DDBJ whole genome shotgun (WGS) entry which is preliminary data.</text>
</comment>
<evidence type="ECO:0000256" key="1">
    <source>
        <dbReference type="SAM" id="MobiDB-lite"/>
    </source>
</evidence>
<evidence type="ECO:0000313" key="4">
    <source>
        <dbReference type="EMBL" id="TGB46853.1"/>
    </source>
</evidence>
<feature type="domain" description="Mammalian cell entry C-terminal" evidence="3">
    <location>
        <begin position="146"/>
        <end position="362"/>
    </location>
</feature>
<dbReference type="Pfam" id="PF02470">
    <property type="entry name" value="MlaD"/>
    <property type="match status" value="1"/>
</dbReference>
<dbReference type="InterPro" id="IPR052336">
    <property type="entry name" value="MlaD_Phospholipid_Transporter"/>
</dbReference>
<accession>A0A4Z0HYD3</accession>
<dbReference type="EMBL" id="RWKA01000002">
    <property type="protein sequence ID" value="TGB46853.1"/>
    <property type="molecule type" value="Genomic_DNA"/>
</dbReference>
<dbReference type="PANTHER" id="PTHR33371">
    <property type="entry name" value="INTERMEMBRANE PHOSPHOLIPID TRANSPORT SYSTEM BINDING PROTEIN MLAD-RELATED"/>
    <property type="match status" value="1"/>
</dbReference>
<dbReference type="Proteomes" id="UP000297792">
    <property type="component" value="Unassembled WGS sequence"/>
</dbReference>
<dbReference type="AlphaFoldDB" id="A0A4Z0HYD3"/>
<dbReference type="PANTHER" id="PTHR33371:SF19">
    <property type="entry name" value="MCE-FAMILY PROTEIN MCE4A"/>
    <property type="match status" value="1"/>
</dbReference>
<reference evidence="4 5" key="1">
    <citation type="submission" date="2018-12" db="EMBL/GenBank/DDBJ databases">
        <title>Draft genome sequences of Mycolicibacterium peregrinum isolated from a pig with lymphadenitis and from soil on the same Japanese pig farm.</title>
        <authorList>
            <person name="Komatsu T."/>
            <person name="Ohya K."/>
            <person name="Sawai K."/>
            <person name="Odoi J.O."/>
            <person name="Otsu K."/>
            <person name="Ota A."/>
            <person name="Ito T."/>
            <person name="Kawai M."/>
            <person name="Maruyama F."/>
        </authorList>
    </citation>
    <scope>NUCLEOTIDE SEQUENCE [LARGE SCALE GENOMIC DNA]</scope>
    <source>
        <strain evidence="4 5">138</strain>
    </source>
</reference>
<protein>
    <submittedName>
        <fullName evidence="4">MCE family protein</fullName>
    </submittedName>
</protein>
<sequence length="490" mass="50947">MGPGPRDPWDGNVKRLKRFGRRRRYSEPSRARLALRGLAAATVAVAVASALVARASGHLERSADVFVGVPVSAGLITGGSPVRYHGVNVGRIADIESGTHTSRVRLAIEPDSLGIIPSSAVARIVPRTFFGDIYLQLVDQKGNRSATGLKAGDTVSIDDSPDAMALYDVFTKIVDLFSQIKPERMQTALTAISQSLRNRGTELGTTIDNLSASAQVLTPSLVRFLDTTPQFRDVMASLNTATPDIISTLSAATSVSNRMVDDQKKFASAIDGFARFSSVLTSFMSDHREQLITVVDSAGKIMATTAAQPLGLVDTLAGAQSFGEAGAKVFATGKFNITAVATFAGPMPYSMQDCPVYGNTQGARCAESAPSGQVPDQPADVLARPAADLPVTPFTAPAPHLPTNSYLPPGPGLPQSAPIPTEPLPAEAVPGAAPGAAPASAVVDADGQAHALAVLQDELMPPAGAPSTQPNIATVLMLGPLVRGTEVQVS</sequence>
<feature type="region of interest" description="Disordered" evidence="1">
    <location>
        <begin position="394"/>
        <end position="433"/>
    </location>
</feature>
<organism evidence="4 5">
    <name type="scientific">Mycolicibacterium peregrinum</name>
    <name type="common">Mycobacterium peregrinum</name>
    <dbReference type="NCBI Taxonomy" id="43304"/>
    <lineage>
        <taxon>Bacteria</taxon>
        <taxon>Bacillati</taxon>
        <taxon>Actinomycetota</taxon>
        <taxon>Actinomycetes</taxon>
        <taxon>Mycobacteriales</taxon>
        <taxon>Mycobacteriaceae</taxon>
        <taxon>Mycolicibacterium</taxon>
    </lineage>
</organism>
<dbReference type="InterPro" id="IPR003399">
    <property type="entry name" value="Mce/MlaD"/>
</dbReference>
<name>A0A4Z0HYD3_MYCPR</name>
<proteinExistence type="predicted"/>
<dbReference type="GO" id="GO:0051701">
    <property type="term" value="P:biological process involved in interaction with host"/>
    <property type="evidence" value="ECO:0007669"/>
    <property type="project" value="TreeGrafter"/>
</dbReference>
<feature type="domain" description="Mce/MlaD" evidence="2">
    <location>
        <begin position="73"/>
        <end position="138"/>
    </location>
</feature>
<dbReference type="Pfam" id="PF11887">
    <property type="entry name" value="Mce4_CUP1"/>
    <property type="match status" value="1"/>
</dbReference>
<gene>
    <name evidence="4" type="ORF">EJD98_02935</name>
</gene>
<evidence type="ECO:0000259" key="2">
    <source>
        <dbReference type="Pfam" id="PF02470"/>
    </source>
</evidence>
<evidence type="ECO:0000313" key="5">
    <source>
        <dbReference type="Proteomes" id="UP000297792"/>
    </source>
</evidence>
<dbReference type="GO" id="GO:0005576">
    <property type="term" value="C:extracellular region"/>
    <property type="evidence" value="ECO:0007669"/>
    <property type="project" value="TreeGrafter"/>
</dbReference>
<keyword evidence="5" id="KW-1185">Reference proteome</keyword>
<dbReference type="InterPro" id="IPR024516">
    <property type="entry name" value="Mce_C"/>
</dbReference>
<evidence type="ECO:0000259" key="3">
    <source>
        <dbReference type="Pfam" id="PF11887"/>
    </source>
</evidence>